<gene>
    <name evidence="6" type="ORF">DSL72_004823</name>
</gene>
<sequence>MGHATNTSLAPSSTTVSAACGPAHICDRKSQYTRGTEYLYCAAPSNRIPAIYNMSSGGVFKSPLTSESAIATPLMNAKEQKPANPHKIFTRKCNIILGLIFLFVLAIALALGLTFGLRHQHPSPPATSPSPPPSFPTPPTNASFWAPNTNASNTWNINLLTQLDPANIYPNTTIYDIDLFLAANSTPSIIRTLHSESHKVICYFSAGTIENFRPDTDRFLPSDYGKQLPEWKNEYWANISSPNVRSIMLSRLDMAANQSCDAVDPDNVDGYSNDNGLGLTEDDSIEFMQWLAAEAHGRGLGIGLKNAGEIIDRIVDDMQFAVNEQCVQYQECDTWQVFIDHGKPVFNIEYPKDAPAVSQVEKKDVCDGSSIHGSGFFTIIKKMELDDWVEAC</sequence>
<dbReference type="InterPro" id="IPR004352">
    <property type="entry name" value="GH114_TIM-barrel"/>
</dbReference>
<dbReference type="PANTHER" id="PTHR35273">
    <property type="entry name" value="ALPHA-1,4 POLYGALACTOSAMINIDASE, PUTATIVE (AFU_ORTHOLOGUE AFUA_3G07890)-RELATED"/>
    <property type="match status" value="1"/>
</dbReference>
<keyword evidence="4" id="KW-0472">Membrane</keyword>
<organism evidence="6 7">
    <name type="scientific">Monilinia vaccinii-corymbosi</name>
    <dbReference type="NCBI Taxonomy" id="61207"/>
    <lineage>
        <taxon>Eukaryota</taxon>
        <taxon>Fungi</taxon>
        <taxon>Dikarya</taxon>
        <taxon>Ascomycota</taxon>
        <taxon>Pezizomycotina</taxon>
        <taxon>Leotiomycetes</taxon>
        <taxon>Helotiales</taxon>
        <taxon>Sclerotiniaceae</taxon>
        <taxon>Monilinia</taxon>
    </lineage>
</organism>
<protein>
    <recommendedName>
        <fullName evidence="2">alpha-galactosidase</fullName>
        <ecNumber evidence="2">3.2.1.22</ecNumber>
    </recommendedName>
</protein>
<dbReference type="InterPro" id="IPR017853">
    <property type="entry name" value="GH"/>
</dbReference>
<dbReference type="Proteomes" id="UP000672032">
    <property type="component" value="Chromosome 1"/>
</dbReference>
<dbReference type="GO" id="GO:0004557">
    <property type="term" value="F:alpha-galactosidase activity"/>
    <property type="evidence" value="ECO:0007669"/>
    <property type="project" value="UniProtKB-EC"/>
</dbReference>
<feature type="domain" description="Glycoside-hydrolase family GH114 TIM-barrel" evidence="5">
    <location>
        <begin position="154"/>
        <end position="388"/>
    </location>
</feature>
<keyword evidence="4" id="KW-0812">Transmembrane</keyword>
<feature type="compositionally biased region" description="Pro residues" evidence="3">
    <location>
        <begin position="122"/>
        <end position="139"/>
    </location>
</feature>
<feature type="transmembrane region" description="Helical" evidence="4">
    <location>
        <begin position="95"/>
        <end position="117"/>
    </location>
</feature>
<comment type="catalytic activity">
    <reaction evidence="1">
        <text>Hydrolysis of terminal, non-reducing alpha-D-galactose residues in alpha-D-galactosides, including galactose oligosaccharides, galactomannans and galactolipids.</text>
        <dbReference type="EC" id="3.2.1.22"/>
    </reaction>
</comment>
<dbReference type="Pfam" id="PF03537">
    <property type="entry name" value="Glyco_hydro_114"/>
    <property type="match status" value="1"/>
</dbReference>
<evidence type="ECO:0000256" key="2">
    <source>
        <dbReference type="ARBA" id="ARBA00012755"/>
    </source>
</evidence>
<dbReference type="EMBL" id="CP063405">
    <property type="protein sequence ID" value="QSZ30301.1"/>
    <property type="molecule type" value="Genomic_DNA"/>
</dbReference>
<dbReference type="InterPro" id="IPR013785">
    <property type="entry name" value="Aldolase_TIM"/>
</dbReference>
<name>A0A8A3P5E4_9HELO</name>
<dbReference type="OrthoDB" id="2108802at2759"/>
<evidence type="ECO:0000256" key="4">
    <source>
        <dbReference type="SAM" id="Phobius"/>
    </source>
</evidence>
<evidence type="ECO:0000256" key="3">
    <source>
        <dbReference type="SAM" id="MobiDB-lite"/>
    </source>
</evidence>
<accession>A0A8A3P5E4</accession>
<dbReference type="EC" id="3.2.1.22" evidence="2"/>
<proteinExistence type="predicted"/>
<evidence type="ECO:0000259" key="5">
    <source>
        <dbReference type="Pfam" id="PF03537"/>
    </source>
</evidence>
<dbReference type="SUPFAM" id="SSF51445">
    <property type="entry name" value="(Trans)glycosidases"/>
    <property type="match status" value="1"/>
</dbReference>
<dbReference type="AlphaFoldDB" id="A0A8A3P5E4"/>
<evidence type="ECO:0000256" key="1">
    <source>
        <dbReference type="ARBA" id="ARBA00001255"/>
    </source>
</evidence>
<keyword evidence="7" id="KW-1185">Reference proteome</keyword>
<keyword evidence="4" id="KW-1133">Transmembrane helix</keyword>
<feature type="region of interest" description="Disordered" evidence="3">
    <location>
        <begin position="121"/>
        <end position="143"/>
    </location>
</feature>
<reference evidence="6" key="1">
    <citation type="submission" date="2020-10" db="EMBL/GenBank/DDBJ databases">
        <title>Genome Sequence of Monilinia vaccinii-corymbosi Sheds Light on Mummy Berry Disease Infection of Blueberry and Mating Type.</title>
        <authorList>
            <person name="Yow A.G."/>
            <person name="Zhang Y."/>
            <person name="Bansal K."/>
            <person name="Eacker S.M."/>
            <person name="Sullivan S."/>
            <person name="Liachko I."/>
            <person name="Cubeta M.A."/>
            <person name="Rollins J.A."/>
            <person name="Ashrafi H."/>
        </authorList>
    </citation>
    <scope>NUCLEOTIDE SEQUENCE</scope>
    <source>
        <strain evidence="6">RL-1</strain>
    </source>
</reference>
<dbReference type="Gene3D" id="3.20.20.70">
    <property type="entry name" value="Aldolase class I"/>
    <property type="match status" value="1"/>
</dbReference>
<evidence type="ECO:0000313" key="7">
    <source>
        <dbReference type="Proteomes" id="UP000672032"/>
    </source>
</evidence>
<evidence type="ECO:0000313" key="6">
    <source>
        <dbReference type="EMBL" id="QSZ30301.1"/>
    </source>
</evidence>
<dbReference type="PANTHER" id="PTHR35273:SF2">
    <property type="entry name" value="ALPHA-GALACTOSIDASE"/>
    <property type="match status" value="1"/>
</dbReference>